<dbReference type="GO" id="GO:0003677">
    <property type="term" value="F:DNA binding"/>
    <property type="evidence" value="ECO:0007669"/>
    <property type="project" value="UniProtKB-UniRule"/>
</dbReference>
<gene>
    <name evidence="4" type="ORF">CCAM_LOCUS8864</name>
</gene>
<keyword evidence="1" id="KW-0238">DNA-binding</keyword>
<dbReference type="AlphaFoldDB" id="A0A484KR39"/>
<dbReference type="Proteomes" id="UP000595140">
    <property type="component" value="Unassembled WGS sequence"/>
</dbReference>
<evidence type="ECO:0000313" key="4">
    <source>
        <dbReference type="EMBL" id="VFQ67088.1"/>
    </source>
</evidence>
<dbReference type="InterPro" id="IPR009071">
    <property type="entry name" value="HMG_box_dom"/>
</dbReference>
<dbReference type="OrthoDB" id="1919336at2759"/>
<feature type="region of interest" description="Disordered" evidence="2">
    <location>
        <begin position="174"/>
        <end position="206"/>
    </location>
</feature>
<dbReference type="SMART" id="SM00398">
    <property type="entry name" value="HMG"/>
    <property type="match status" value="1"/>
</dbReference>
<dbReference type="CDD" id="cd22005">
    <property type="entry name" value="HMG-box_AtHMGB1-like"/>
    <property type="match status" value="1"/>
</dbReference>
<feature type="region of interest" description="Disordered" evidence="2">
    <location>
        <begin position="80"/>
        <end position="115"/>
    </location>
</feature>
<dbReference type="InterPro" id="IPR036910">
    <property type="entry name" value="HMG_box_dom_sf"/>
</dbReference>
<reference evidence="4 5" key="1">
    <citation type="submission" date="2018-04" db="EMBL/GenBank/DDBJ databases">
        <authorList>
            <person name="Vogel A."/>
        </authorList>
    </citation>
    <scope>NUCLEOTIDE SEQUENCE [LARGE SCALE GENOMIC DNA]</scope>
</reference>
<dbReference type="GO" id="GO:0010197">
    <property type="term" value="P:polar nucleus fusion"/>
    <property type="evidence" value="ECO:0007669"/>
    <property type="project" value="TreeGrafter"/>
</dbReference>
<feature type="compositionally biased region" description="Basic and acidic residues" evidence="2">
    <location>
        <begin position="82"/>
        <end position="93"/>
    </location>
</feature>
<dbReference type="PANTHER" id="PTHR47658:SF1">
    <property type="entry name" value="MEIOSIS INITIATOR PROTEIN"/>
    <property type="match status" value="1"/>
</dbReference>
<keyword evidence="1" id="KW-0539">Nucleus</keyword>
<feature type="region of interest" description="Disordered" evidence="2">
    <location>
        <begin position="129"/>
        <end position="158"/>
    </location>
</feature>
<proteinExistence type="predicted"/>
<organism evidence="4 5">
    <name type="scientific">Cuscuta campestris</name>
    <dbReference type="NCBI Taxonomy" id="132261"/>
    <lineage>
        <taxon>Eukaryota</taxon>
        <taxon>Viridiplantae</taxon>
        <taxon>Streptophyta</taxon>
        <taxon>Embryophyta</taxon>
        <taxon>Tracheophyta</taxon>
        <taxon>Spermatophyta</taxon>
        <taxon>Magnoliopsida</taxon>
        <taxon>eudicotyledons</taxon>
        <taxon>Gunneridae</taxon>
        <taxon>Pentapetalae</taxon>
        <taxon>asterids</taxon>
        <taxon>lamiids</taxon>
        <taxon>Solanales</taxon>
        <taxon>Convolvulaceae</taxon>
        <taxon>Cuscuteae</taxon>
        <taxon>Cuscuta</taxon>
        <taxon>Cuscuta subgen. Grammica</taxon>
        <taxon>Cuscuta sect. Cleistogrammica</taxon>
    </lineage>
</organism>
<protein>
    <recommendedName>
        <fullName evidence="3">HMG box domain-containing protein</fullName>
    </recommendedName>
</protein>
<keyword evidence="5" id="KW-1185">Reference proteome</keyword>
<dbReference type="GO" id="GO:0005634">
    <property type="term" value="C:nucleus"/>
    <property type="evidence" value="ECO:0007669"/>
    <property type="project" value="UniProtKB-UniRule"/>
</dbReference>
<dbReference type="Pfam" id="PF00505">
    <property type="entry name" value="HMG_box"/>
    <property type="match status" value="1"/>
</dbReference>
<evidence type="ECO:0000256" key="2">
    <source>
        <dbReference type="SAM" id="MobiDB-lite"/>
    </source>
</evidence>
<evidence type="ECO:0000256" key="1">
    <source>
        <dbReference type="PROSITE-ProRule" id="PRU00267"/>
    </source>
</evidence>
<accession>A0A484KR39</accession>
<evidence type="ECO:0000259" key="3">
    <source>
        <dbReference type="PROSITE" id="PS50118"/>
    </source>
</evidence>
<name>A0A484KR39_9ASTE</name>
<feature type="domain" description="HMG box" evidence="3">
    <location>
        <begin position="110"/>
        <end position="179"/>
    </location>
</feature>
<dbReference type="PANTHER" id="PTHR47658">
    <property type="entry name" value="HIGH MOBILITY GROUP B PROTEIN 12-RELATED"/>
    <property type="match status" value="1"/>
</dbReference>
<dbReference type="Gene3D" id="1.10.30.10">
    <property type="entry name" value="High mobility group box domain"/>
    <property type="match status" value="1"/>
</dbReference>
<sequence length="206" mass="22787">MAGGRASGKSSTAPRVRKRVEVDSGESSSANPSLKRAKDGSAFTRCDECNKDVPVALISFHNCSLDAKIKMNLEAQIIEMPAEVKKKPSEKKKTSSTQPKAKKPKDPNAPKRPPTAFFVFMQEFRKTFNEANPDNKKASMVAKEGGEKWNSLTDEEKKPYIDRAAELKAEYEKALEANNAAANEDDGDESDKEAKETEAEEEEEEE</sequence>
<dbReference type="PROSITE" id="PS50118">
    <property type="entry name" value="HMG_BOX_2"/>
    <property type="match status" value="1"/>
</dbReference>
<feature type="DNA-binding region" description="HMG box" evidence="1">
    <location>
        <begin position="110"/>
        <end position="179"/>
    </location>
</feature>
<dbReference type="SUPFAM" id="SSF47095">
    <property type="entry name" value="HMG-box"/>
    <property type="match status" value="1"/>
</dbReference>
<feature type="region of interest" description="Disordered" evidence="2">
    <location>
        <begin position="1"/>
        <end position="43"/>
    </location>
</feature>
<dbReference type="EMBL" id="OOIL02000561">
    <property type="protein sequence ID" value="VFQ67088.1"/>
    <property type="molecule type" value="Genomic_DNA"/>
</dbReference>
<evidence type="ECO:0000313" key="5">
    <source>
        <dbReference type="Proteomes" id="UP000595140"/>
    </source>
</evidence>